<evidence type="ECO:0000256" key="7">
    <source>
        <dbReference type="SAM" id="Phobius"/>
    </source>
</evidence>
<feature type="transmembrane region" description="Helical" evidence="7">
    <location>
        <begin position="280"/>
        <end position="308"/>
    </location>
</feature>
<evidence type="ECO:0000313" key="11">
    <source>
        <dbReference type="Proteomes" id="UP000247523"/>
    </source>
</evidence>
<comment type="caution">
    <text evidence="10">The sequence shown here is derived from an EMBL/GenBank/DDBJ whole genome shotgun (WGS) entry which is preliminary data.</text>
</comment>
<evidence type="ECO:0000313" key="10">
    <source>
        <dbReference type="EMBL" id="PXV86731.1"/>
    </source>
</evidence>
<keyword evidence="4 7" id="KW-1133">Transmembrane helix</keyword>
<evidence type="ECO:0000256" key="4">
    <source>
        <dbReference type="ARBA" id="ARBA00022989"/>
    </source>
</evidence>
<accession>A0A318EID7</accession>
<protein>
    <submittedName>
        <fullName evidence="10">Putative ABC transport system permease protein</fullName>
    </submittedName>
</protein>
<name>A0A318EID7_9FIRM</name>
<evidence type="ECO:0000256" key="6">
    <source>
        <dbReference type="ARBA" id="ARBA00038076"/>
    </source>
</evidence>
<keyword evidence="5 7" id="KW-0472">Membrane</keyword>
<dbReference type="EMBL" id="QICS01000012">
    <property type="protein sequence ID" value="PXV86731.1"/>
    <property type="molecule type" value="Genomic_DNA"/>
</dbReference>
<dbReference type="InterPro" id="IPR003838">
    <property type="entry name" value="ABC3_permease_C"/>
</dbReference>
<keyword evidence="2" id="KW-1003">Cell membrane</keyword>
<proteinExistence type="inferred from homology"/>
<dbReference type="Pfam" id="PF02687">
    <property type="entry name" value="FtsX"/>
    <property type="match status" value="1"/>
</dbReference>
<evidence type="ECO:0000256" key="2">
    <source>
        <dbReference type="ARBA" id="ARBA00022475"/>
    </source>
</evidence>
<dbReference type="GO" id="GO:0005886">
    <property type="term" value="C:plasma membrane"/>
    <property type="evidence" value="ECO:0007669"/>
    <property type="project" value="UniProtKB-SubCell"/>
</dbReference>
<dbReference type="PANTHER" id="PTHR30572:SF4">
    <property type="entry name" value="ABC TRANSPORTER PERMEASE YTRF"/>
    <property type="match status" value="1"/>
</dbReference>
<sequence length="409" mass="44034">MAQLLEYLKMAVDNLRSNKGRSLLTMLGIIIGISSVIMIIAIGNGAQSQITNELNSIAGGQAYIYLNDSKAQEADYITQEDVDAAKEKVPLIKGISPYLSFSGTALGSKGDFNTSVQCGTSDLEYFLTNEKISKGRFFSEDEFLSARNVCVISETDAIKLFGTPDVIGMNIELTIWNVTQELQIVGVTKTESSGMLSSFMGTSDTISLYAPYSVLESAYGVHFGDFSYIYAITEKPSDAADMVNAIIKVLEARHNNRGEEIYLLQNAADQIGSITSVLSIITIFIIFVAAISLVVGGIGVMNIMLVSVTERTREIGIRKALGARTNSIMMQFLSESAIITLCGGIIGIMIGVLGAYAICSLPMLGFEPKIQFSTIAIATLFSSGVGIFFGIYPAKKAAKLSPIEALRRN</sequence>
<organism evidence="10 11">
    <name type="scientific">Lachnotalea glycerini</name>
    <dbReference type="NCBI Taxonomy" id="1763509"/>
    <lineage>
        <taxon>Bacteria</taxon>
        <taxon>Bacillati</taxon>
        <taxon>Bacillota</taxon>
        <taxon>Clostridia</taxon>
        <taxon>Lachnospirales</taxon>
        <taxon>Lachnospiraceae</taxon>
        <taxon>Lachnotalea</taxon>
    </lineage>
</organism>
<comment type="subcellular location">
    <subcellularLocation>
        <location evidence="1">Cell membrane</location>
        <topology evidence="1">Multi-pass membrane protein</topology>
    </subcellularLocation>
</comment>
<dbReference type="InterPro" id="IPR025857">
    <property type="entry name" value="MacB_PCD"/>
</dbReference>
<feature type="domain" description="MacB-like periplasmic core" evidence="9">
    <location>
        <begin position="22"/>
        <end position="247"/>
    </location>
</feature>
<evidence type="ECO:0000256" key="5">
    <source>
        <dbReference type="ARBA" id="ARBA00023136"/>
    </source>
</evidence>
<dbReference type="RefSeq" id="WP_110291746.1">
    <property type="nucleotide sequence ID" value="NZ_QICS01000012.1"/>
</dbReference>
<evidence type="ECO:0000256" key="3">
    <source>
        <dbReference type="ARBA" id="ARBA00022692"/>
    </source>
</evidence>
<evidence type="ECO:0000259" key="8">
    <source>
        <dbReference type="Pfam" id="PF02687"/>
    </source>
</evidence>
<feature type="transmembrane region" description="Helical" evidence="7">
    <location>
        <begin position="337"/>
        <end position="358"/>
    </location>
</feature>
<evidence type="ECO:0000259" key="9">
    <source>
        <dbReference type="Pfam" id="PF12704"/>
    </source>
</evidence>
<dbReference type="AlphaFoldDB" id="A0A318EID7"/>
<feature type="transmembrane region" description="Helical" evidence="7">
    <location>
        <begin position="23"/>
        <end position="43"/>
    </location>
</feature>
<dbReference type="PANTHER" id="PTHR30572">
    <property type="entry name" value="MEMBRANE COMPONENT OF TRANSPORTER-RELATED"/>
    <property type="match status" value="1"/>
</dbReference>
<reference evidence="10 11" key="1">
    <citation type="submission" date="2018-05" db="EMBL/GenBank/DDBJ databases">
        <title>Genomic Encyclopedia of Type Strains, Phase IV (KMG-IV): sequencing the most valuable type-strain genomes for metagenomic binning, comparative biology and taxonomic classification.</title>
        <authorList>
            <person name="Goeker M."/>
        </authorList>
    </citation>
    <scope>NUCLEOTIDE SEQUENCE [LARGE SCALE GENOMIC DNA]</scope>
    <source>
        <strain evidence="10 11">DSM 28816</strain>
    </source>
</reference>
<feature type="transmembrane region" description="Helical" evidence="7">
    <location>
        <begin position="370"/>
        <end position="392"/>
    </location>
</feature>
<gene>
    <name evidence="10" type="ORF">C8E03_112111</name>
</gene>
<comment type="similarity">
    <text evidence="6">Belongs to the ABC-4 integral membrane protein family.</text>
</comment>
<dbReference type="Proteomes" id="UP000247523">
    <property type="component" value="Unassembled WGS sequence"/>
</dbReference>
<feature type="domain" description="ABC3 transporter permease C-terminal" evidence="8">
    <location>
        <begin position="286"/>
        <end position="402"/>
    </location>
</feature>
<evidence type="ECO:0000256" key="1">
    <source>
        <dbReference type="ARBA" id="ARBA00004651"/>
    </source>
</evidence>
<dbReference type="GO" id="GO:0022857">
    <property type="term" value="F:transmembrane transporter activity"/>
    <property type="evidence" value="ECO:0007669"/>
    <property type="project" value="TreeGrafter"/>
</dbReference>
<dbReference type="Pfam" id="PF12704">
    <property type="entry name" value="MacB_PCD"/>
    <property type="match status" value="1"/>
</dbReference>
<dbReference type="InterPro" id="IPR050250">
    <property type="entry name" value="Macrolide_Exporter_MacB"/>
</dbReference>
<keyword evidence="3 7" id="KW-0812">Transmembrane</keyword>